<dbReference type="SUPFAM" id="SSF47095">
    <property type="entry name" value="HMG-box"/>
    <property type="match status" value="1"/>
</dbReference>
<gene>
    <name evidence="11" type="ORF">A4A49_35703</name>
</gene>
<evidence type="ECO:0000256" key="3">
    <source>
        <dbReference type="ARBA" id="ARBA00023015"/>
    </source>
</evidence>
<evidence type="ECO:0000256" key="2">
    <source>
        <dbReference type="ARBA" id="ARBA00008774"/>
    </source>
</evidence>
<dbReference type="GO" id="GO:0003682">
    <property type="term" value="F:chromatin binding"/>
    <property type="evidence" value="ECO:0007669"/>
    <property type="project" value="UniProtKB-ARBA"/>
</dbReference>
<dbReference type="SMR" id="A0A1J6JV38"/>
<dbReference type="InterPro" id="IPR031061">
    <property type="entry name" value="HMGB_plant"/>
</dbReference>
<evidence type="ECO:0000256" key="1">
    <source>
        <dbReference type="ARBA" id="ARBA00004123"/>
    </source>
</evidence>
<evidence type="ECO:0000259" key="9">
    <source>
        <dbReference type="PROSITE" id="PS50118"/>
    </source>
</evidence>
<evidence type="ECO:0000256" key="6">
    <source>
        <dbReference type="ARBA" id="ARBA00023242"/>
    </source>
</evidence>
<keyword evidence="3" id="KW-0805">Transcription regulation</keyword>
<proteinExistence type="inferred from homology"/>
<comment type="caution">
    <text evidence="11">The sequence shown here is derived from an EMBL/GenBank/DDBJ whole genome shotgun (WGS) entry which is preliminary data.</text>
</comment>
<accession>A0A1J6JV38</accession>
<comment type="subcellular location">
    <subcellularLocation>
        <location evidence="1">Nucleus</location>
    </subcellularLocation>
</comment>
<protein>
    <recommendedName>
        <fullName evidence="13">B3 domain-containing protein</fullName>
    </recommendedName>
</protein>
<dbReference type="OMA" id="DEGMICK"/>
<evidence type="ECO:0000256" key="8">
    <source>
        <dbReference type="SAM" id="MobiDB-lite"/>
    </source>
</evidence>
<feature type="domain" description="HMG box" evidence="9">
    <location>
        <begin position="203"/>
        <end position="269"/>
    </location>
</feature>
<dbReference type="SUPFAM" id="SSF101936">
    <property type="entry name" value="DNA-binding pseudobarrel domain"/>
    <property type="match status" value="1"/>
</dbReference>
<dbReference type="CDD" id="cd10017">
    <property type="entry name" value="B3_DNA"/>
    <property type="match status" value="1"/>
</dbReference>
<name>A0A1J6JV38_NICAT</name>
<dbReference type="GO" id="GO:0030527">
    <property type="term" value="F:structural constituent of chromatin"/>
    <property type="evidence" value="ECO:0007669"/>
    <property type="project" value="UniProtKB-ARBA"/>
</dbReference>
<evidence type="ECO:0000256" key="5">
    <source>
        <dbReference type="ARBA" id="ARBA00023163"/>
    </source>
</evidence>
<dbReference type="InterPro" id="IPR036910">
    <property type="entry name" value="HMG_box_dom_sf"/>
</dbReference>
<dbReference type="GO" id="GO:0000785">
    <property type="term" value="C:chromatin"/>
    <property type="evidence" value="ECO:0007669"/>
    <property type="project" value="UniProtKB-ARBA"/>
</dbReference>
<evidence type="ECO:0000313" key="11">
    <source>
        <dbReference type="EMBL" id="OIT21610.1"/>
    </source>
</evidence>
<feature type="DNA-binding region" description="HMG box" evidence="7">
    <location>
        <begin position="203"/>
        <end position="269"/>
    </location>
</feature>
<dbReference type="Pfam" id="PF00505">
    <property type="entry name" value="HMG_box"/>
    <property type="match status" value="1"/>
</dbReference>
<evidence type="ECO:0000256" key="4">
    <source>
        <dbReference type="ARBA" id="ARBA00023125"/>
    </source>
</evidence>
<dbReference type="GO" id="GO:0005634">
    <property type="term" value="C:nucleus"/>
    <property type="evidence" value="ECO:0007669"/>
    <property type="project" value="UniProtKB-SubCell"/>
</dbReference>
<evidence type="ECO:0000259" key="10">
    <source>
        <dbReference type="PROSITE" id="PS50863"/>
    </source>
</evidence>
<evidence type="ECO:0000256" key="7">
    <source>
        <dbReference type="PROSITE-ProRule" id="PRU00267"/>
    </source>
</evidence>
<dbReference type="Proteomes" id="UP000187609">
    <property type="component" value="Unassembled WGS sequence"/>
</dbReference>
<dbReference type="InterPro" id="IPR015300">
    <property type="entry name" value="DNA-bd_pseudobarrel_sf"/>
</dbReference>
<dbReference type="SMART" id="SM00398">
    <property type="entry name" value="HMG"/>
    <property type="match status" value="1"/>
</dbReference>
<comment type="similarity">
    <text evidence="2">Belongs to the HMGB family.</text>
</comment>
<dbReference type="PROSITE" id="PS50118">
    <property type="entry name" value="HMG_BOX_2"/>
    <property type="match status" value="1"/>
</dbReference>
<organism evidence="11 12">
    <name type="scientific">Nicotiana attenuata</name>
    <name type="common">Coyote tobacco</name>
    <dbReference type="NCBI Taxonomy" id="49451"/>
    <lineage>
        <taxon>Eukaryota</taxon>
        <taxon>Viridiplantae</taxon>
        <taxon>Streptophyta</taxon>
        <taxon>Embryophyta</taxon>
        <taxon>Tracheophyta</taxon>
        <taxon>Spermatophyta</taxon>
        <taxon>Magnoliopsida</taxon>
        <taxon>eudicotyledons</taxon>
        <taxon>Gunneridae</taxon>
        <taxon>Pentapetalae</taxon>
        <taxon>asterids</taxon>
        <taxon>lamiids</taxon>
        <taxon>Solanales</taxon>
        <taxon>Solanaceae</taxon>
        <taxon>Nicotianoideae</taxon>
        <taxon>Nicotianeae</taxon>
        <taxon>Nicotiana</taxon>
    </lineage>
</organism>
<dbReference type="STRING" id="49451.A0A1J6JV38"/>
<feature type="region of interest" description="Disordered" evidence="8">
    <location>
        <begin position="113"/>
        <end position="139"/>
    </location>
</feature>
<dbReference type="PANTHER" id="PTHR46261:SF18">
    <property type="entry name" value="DNA-BINDING PROTEIN MNB1B"/>
    <property type="match status" value="1"/>
</dbReference>
<dbReference type="GO" id="GO:0006325">
    <property type="term" value="P:chromatin organization"/>
    <property type="evidence" value="ECO:0007669"/>
    <property type="project" value="UniProtKB-ARBA"/>
</dbReference>
<dbReference type="Gramene" id="OIT21610">
    <property type="protein sequence ID" value="OIT21610"/>
    <property type="gene ID" value="A4A49_35703"/>
</dbReference>
<dbReference type="Pfam" id="PF02362">
    <property type="entry name" value="B3"/>
    <property type="match status" value="1"/>
</dbReference>
<keyword evidence="5" id="KW-0804">Transcription</keyword>
<dbReference type="PANTHER" id="PTHR46261">
    <property type="entry name" value="HIGH MOBILITY GROUP B PROTEIN 4-RELATED"/>
    <property type="match status" value="1"/>
</dbReference>
<evidence type="ECO:0000313" key="12">
    <source>
        <dbReference type="Proteomes" id="UP000187609"/>
    </source>
</evidence>
<keyword evidence="4 7" id="KW-0238">DNA-binding</keyword>
<dbReference type="InterPro" id="IPR003340">
    <property type="entry name" value="B3_DNA-bd"/>
</dbReference>
<dbReference type="CDD" id="cd22005">
    <property type="entry name" value="HMG-box_AtHMGB1-like"/>
    <property type="match status" value="1"/>
</dbReference>
<dbReference type="Gene3D" id="2.40.330.10">
    <property type="entry name" value="DNA-binding pseudobarrel domain"/>
    <property type="match status" value="1"/>
</dbReference>
<dbReference type="GO" id="GO:0003677">
    <property type="term" value="F:DNA binding"/>
    <property type="evidence" value="ECO:0007669"/>
    <property type="project" value="UniProtKB-UniRule"/>
</dbReference>
<dbReference type="EMBL" id="MJEQ01004221">
    <property type="protein sequence ID" value="OIT21610.1"/>
    <property type="molecule type" value="Genomic_DNA"/>
</dbReference>
<keyword evidence="12" id="KW-1185">Reference proteome</keyword>
<feature type="domain" description="TF-B3" evidence="10">
    <location>
        <begin position="9"/>
        <end position="104"/>
    </location>
</feature>
<dbReference type="SMART" id="SM01019">
    <property type="entry name" value="B3"/>
    <property type="match status" value="1"/>
</dbReference>
<evidence type="ECO:0008006" key="13">
    <source>
        <dbReference type="Google" id="ProtNLM"/>
    </source>
</evidence>
<reference evidence="11" key="1">
    <citation type="submission" date="2016-11" db="EMBL/GenBank/DDBJ databases">
        <title>The genome of Nicotiana attenuata.</title>
        <authorList>
            <person name="Xu S."/>
            <person name="Brockmoeller T."/>
            <person name="Gaquerel E."/>
            <person name="Navarro A."/>
            <person name="Kuhl H."/>
            <person name="Gase K."/>
            <person name="Ling Z."/>
            <person name="Zhou W."/>
            <person name="Kreitzer C."/>
            <person name="Stanke M."/>
            <person name="Tang H."/>
            <person name="Lyons E."/>
            <person name="Pandey P."/>
            <person name="Pandey S.P."/>
            <person name="Timmermann B."/>
            <person name="Baldwin I.T."/>
        </authorList>
    </citation>
    <scope>NUCLEOTIDE SEQUENCE [LARGE SCALE GENOMIC DNA]</scope>
    <source>
        <strain evidence="11">UT</strain>
    </source>
</reference>
<dbReference type="Gene3D" id="1.10.30.10">
    <property type="entry name" value="High mobility group box domain"/>
    <property type="match status" value="1"/>
</dbReference>
<sequence length="269" mass="30589">MQVDPENHHSFRKHLRNEGFMDKIQMPPTFVKENKKKLGKTCLLKTDVDDMFWEVKIVRENSDYFICGGDWPHFVGYHKLKVGEILIFYLIDKSTFQVVPYIQKSCKNLRGGKPFEELSSSENEEDAGPSRRAKKVKMDPIVLSDSEEENIDPSGGGNSSYSLPGFIMKGGKFDAKANSMLGLRKKAPETKKAKKAAKDPNKPKRPASAFLIFLKEIGKQFKKENRGIKSVVAFGRAGGDKWKQMSDAEKAPYMAEAKKRMKEYKKNKN</sequence>
<dbReference type="AlphaFoldDB" id="A0A1J6JV38"/>
<dbReference type="InterPro" id="IPR009071">
    <property type="entry name" value="HMG_box_dom"/>
</dbReference>
<keyword evidence="6 7" id="KW-0539">Nucleus</keyword>
<dbReference type="PROSITE" id="PS50863">
    <property type="entry name" value="B3"/>
    <property type="match status" value="1"/>
</dbReference>